<dbReference type="GO" id="GO:0016042">
    <property type="term" value="P:lipid catabolic process"/>
    <property type="evidence" value="ECO:0007669"/>
    <property type="project" value="UniProtKB-UniRule"/>
</dbReference>
<organism evidence="6 7">
    <name type="scientific">Marivirga atlantica</name>
    <dbReference type="NCBI Taxonomy" id="1548457"/>
    <lineage>
        <taxon>Bacteria</taxon>
        <taxon>Pseudomonadati</taxon>
        <taxon>Bacteroidota</taxon>
        <taxon>Cytophagia</taxon>
        <taxon>Cytophagales</taxon>
        <taxon>Marivirgaceae</taxon>
        <taxon>Marivirga</taxon>
    </lineage>
</organism>
<feature type="active site" description="Nucleophile" evidence="4">
    <location>
        <position position="40"/>
    </location>
</feature>
<feature type="short sequence motif" description="GXSXG" evidence="4">
    <location>
        <begin position="38"/>
        <end position="42"/>
    </location>
</feature>
<evidence type="ECO:0000256" key="3">
    <source>
        <dbReference type="ARBA" id="ARBA00023098"/>
    </source>
</evidence>
<evidence type="ECO:0000256" key="1">
    <source>
        <dbReference type="ARBA" id="ARBA00022801"/>
    </source>
</evidence>
<dbReference type="Pfam" id="PF01734">
    <property type="entry name" value="Patatin"/>
    <property type="match status" value="1"/>
</dbReference>
<comment type="caution">
    <text evidence="6">The sequence shown here is derived from an EMBL/GenBank/DDBJ whole genome shotgun (WGS) entry which is preliminary data.</text>
</comment>
<comment type="caution">
    <text evidence="4">Lacks conserved residue(s) required for the propagation of feature annotation.</text>
</comment>
<feature type="domain" description="PNPLA" evidence="5">
    <location>
        <begin position="7"/>
        <end position="167"/>
    </location>
</feature>
<dbReference type="Proteomes" id="UP000642920">
    <property type="component" value="Unassembled WGS sequence"/>
</dbReference>
<keyword evidence="1 4" id="KW-0378">Hydrolase</keyword>
<evidence type="ECO:0000256" key="4">
    <source>
        <dbReference type="PROSITE-ProRule" id="PRU01161"/>
    </source>
</evidence>
<dbReference type="PANTHER" id="PTHR14226:SF76">
    <property type="entry name" value="NTE FAMILY PROTEIN RSSA"/>
    <property type="match status" value="1"/>
</dbReference>
<keyword evidence="2 4" id="KW-0442">Lipid degradation</keyword>
<name>A0A937A635_9BACT</name>
<dbReference type="RefSeq" id="WP_201917705.1">
    <property type="nucleotide sequence ID" value="NZ_JAERQG010000001.1"/>
</dbReference>
<evidence type="ECO:0000259" key="5">
    <source>
        <dbReference type="PROSITE" id="PS51635"/>
    </source>
</evidence>
<protein>
    <submittedName>
        <fullName evidence="6">Patatin-like phospholipase family protein</fullName>
    </submittedName>
</protein>
<evidence type="ECO:0000313" key="7">
    <source>
        <dbReference type="Proteomes" id="UP000642920"/>
    </source>
</evidence>
<dbReference type="AlphaFoldDB" id="A0A937A635"/>
<dbReference type="SUPFAM" id="SSF52151">
    <property type="entry name" value="FabD/lysophospholipase-like"/>
    <property type="match status" value="1"/>
</dbReference>
<dbReference type="EMBL" id="JAERQG010000001">
    <property type="protein sequence ID" value="MBL0764275.1"/>
    <property type="molecule type" value="Genomic_DNA"/>
</dbReference>
<dbReference type="InterPro" id="IPR050301">
    <property type="entry name" value="NTE"/>
</dbReference>
<gene>
    <name evidence="6" type="ORF">JKP34_03365</name>
</gene>
<accession>A0A937A635</accession>
<dbReference type="InterPro" id="IPR002641">
    <property type="entry name" value="PNPLA_dom"/>
</dbReference>
<dbReference type="InterPro" id="IPR016035">
    <property type="entry name" value="Acyl_Trfase/lysoPLipase"/>
</dbReference>
<keyword evidence="7" id="KW-1185">Reference proteome</keyword>
<dbReference type="PANTHER" id="PTHR14226">
    <property type="entry name" value="NEUROPATHY TARGET ESTERASE/SWISS CHEESE D.MELANOGASTER"/>
    <property type="match status" value="1"/>
</dbReference>
<reference evidence="6" key="1">
    <citation type="submission" date="2021-01" db="EMBL/GenBank/DDBJ databases">
        <title>Marivirga sp. nov., isolated from intertidal surface sediments.</title>
        <authorList>
            <person name="Zhang M."/>
        </authorList>
    </citation>
    <scope>NUCLEOTIDE SEQUENCE</scope>
    <source>
        <strain evidence="6">SM1354</strain>
    </source>
</reference>
<dbReference type="GO" id="GO:0016787">
    <property type="term" value="F:hydrolase activity"/>
    <property type="evidence" value="ECO:0007669"/>
    <property type="project" value="UniProtKB-UniRule"/>
</dbReference>
<feature type="short sequence motif" description="DGA/G" evidence="4">
    <location>
        <begin position="154"/>
        <end position="156"/>
    </location>
</feature>
<keyword evidence="3 4" id="KW-0443">Lipid metabolism</keyword>
<sequence>MKQKVALVLGSGGARGVAHIGVIESLLKNNFEITSIAGSSMGAVVGGMYAAGKLEDYKDWVTNFDKIDVFKLLDFTFSLQGFVRGEKVFKEMRNLMGDILIEEMSIPFTAIASNIRAQQEVIFEKGELMDALRASCAIPTVITPAYIDDEEIVDGGVLNPIPLNRVKRTEGDILIAVDVNSNVPFKPKVVETEDEIAKEQNYSRLIEDFRNRLKSFWPTSKEPSTPAIKKLGFFDLLNRSIDLMQERMTALQMQQIKPDMVVRISRDSCGTFEFYRSKELVEEGISAFNSAYDSYRHELERTQ</sequence>
<dbReference type="PROSITE" id="PS51635">
    <property type="entry name" value="PNPLA"/>
    <property type="match status" value="1"/>
</dbReference>
<feature type="active site" description="Proton acceptor" evidence="4">
    <location>
        <position position="154"/>
    </location>
</feature>
<proteinExistence type="predicted"/>
<evidence type="ECO:0000256" key="2">
    <source>
        <dbReference type="ARBA" id="ARBA00022963"/>
    </source>
</evidence>
<dbReference type="Gene3D" id="3.40.1090.10">
    <property type="entry name" value="Cytosolic phospholipase A2 catalytic domain"/>
    <property type="match status" value="1"/>
</dbReference>
<evidence type="ECO:0000313" key="6">
    <source>
        <dbReference type="EMBL" id="MBL0764275.1"/>
    </source>
</evidence>